<keyword evidence="3" id="KW-1185">Reference proteome</keyword>
<dbReference type="SUPFAM" id="SSF50475">
    <property type="entry name" value="FMN-binding split barrel"/>
    <property type="match status" value="1"/>
</dbReference>
<dbReference type="Gene3D" id="2.30.110.10">
    <property type="entry name" value="Electron Transport, Fmn-binding Protein, Chain A"/>
    <property type="match status" value="1"/>
</dbReference>
<evidence type="ECO:0000313" key="3">
    <source>
        <dbReference type="Proteomes" id="UP000287447"/>
    </source>
</evidence>
<feature type="domain" description="Pyridoxamine 5'-phosphate oxidase N-terminal" evidence="1">
    <location>
        <begin position="60"/>
        <end position="157"/>
    </location>
</feature>
<organism evidence="2 3">
    <name type="scientific">Hwanghaeella grinnelliae</name>
    <dbReference type="NCBI Taxonomy" id="2500179"/>
    <lineage>
        <taxon>Bacteria</taxon>
        <taxon>Pseudomonadati</taxon>
        <taxon>Pseudomonadota</taxon>
        <taxon>Alphaproteobacteria</taxon>
        <taxon>Rhodospirillales</taxon>
        <taxon>Rhodospirillaceae</taxon>
        <taxon>Hwanghaeella</taxon>
    </lineage>
</organism>
<dbReference type="OrthoDB" id="9790331at2"/>
<evidence type="ECO:0000313" key="2">
    <source>
        <dbReference type="EMBL" id="RVU38923.1"/>
    </source>
</evidence>
<gene>
    <name evidence="2" type="ORF">EOI86_06570</name>
</gene>
<sequence>MALGRPQAIKETSVSENFQDGFYPDGLPGDVSVVTDEAALRAMHKEPMTRSTDKVLPALDRHCRAIIAKSPFCLISSQSDDGADISPRGDPPGFVRVIDKSHLLLPDRVGNNRLDNAANLLKNPKIGMLFLVPGMNETLRVNGLARITDDRRLLDPCAVKGRAPITGLLITVNEAFVHCAKALQRSELWNPDVQIQRNELPSYATMLVDHCEGLTQAESDRQGKIMAERGLY</sequence>
<dbReference type="AlphaFoldDB" id="A0A3S3URJ8"/>
<accession>A0A3S3URJ8</accession>
<protein>
    <submittedName>
        <fullName evidence="2">Pyridoxamine 5'-phosphate oxidase family protein</fullName>
    </submittedName>
</protein>
<dbReference type="PANTHER" id="PTHR42815:SF2">
    <property type="entry name" value="FAD-BINDING, PUTATIVE (AFU_ORTHOLOGUE AFUA_6G07600)-RELATED"/>
    <property type="match status" value="1"/>
</dbReference>
<dbReference type="EMBL" id="SADE01000001">
    <property type="protein sequence ID" value="RVU38923.1"/>
    <property type="molecule type" value="Genomic_DNA"/>
</dbReference>
<dbReference type="PANTHER" id="PTHR42815">
    <property type="entry name" value="FAD-BINDING, PUTATIVE (AFU_ORTHOLOGUE AFUA_6G07600)-RELATED"/>
    <property type="match status" value="1"/>
</dbReference>
<proteinExistence type="predicted"/>
<dbReference type="InterPro" id="IPR011576">
    <property type="entry name" value="Pyridox_Oxase_N"/>
</dbReference>
<dbReference type="InterPro" id="IPR024029">
    <property type="entry name" value="Pyridox_Oxase_FMN-dep"/>
</dbReference>
<reference evidence="3" key="1">
    <citation type="submission" date="2019-01" db="EMBL/GenBank/DDBJ databases">
        <title>Gri0909 isolated from a small marine red alga.</title>
        <authorList>
            <person name="Kim J."/>
            <person name="Jeong S.E."/>
            <person name="Jeon C.O."/>
        </authorList>
    </citation>
    <scope>NUCLEOTIDE SEQUENCE [LARGE SCALE GENOMIC DNA]</scope>
    <source>
        <strain evidence="3">Gri0909</strain>
    </source>
</reference>
<dbReference type="Pfam" id="PF01243">
    <property type="entry name" value="PNPOx_N"/>
    <property type="match status" value="1"/>
</dbReference>
<name>A0A3S3URJ8_9PROT</name>
<evidence type="ECO:0000259" key="1">
    <source>
        <dbReference type="Pfam" id="PF01243"/>
    </source>
</evidence>
<dbReference type="InterPro" id="IPR012349">
    <property type="entry name" value="Split_barrel_FMN-bd"/>
</dbReference>
<dbReference type="NCBIfam" id="TIGR04025">
    <property type="entry name" value="PPOX_FMN_DR2398"/>
    <property type="match status" value="1"/>
</dbReference>
<comment type="caution">
    <text evidence="2">The sequence shown here is derived from an EMBL/GenBank/DDBJ whole genome shotgun (WGS) entry which is preliminary data.</text>
</comment>
<dbReference type="Proteomes" id="UP000287447">
    <property type="component" value="Unassembled WGS sequence"/>
</dbReference>